<organism evidence="2 3">
    <name type="scientific">Sinisalibacter aestuarii</name>
    <dbReference type="NCBI Taxonomy" id="2949426"/>
    <lineage>
        <taxon>Bacteria</taxon>
        <taxon>Pseudomonadati</taxon>
        <taxon>Pseudomonadota</taxon>
        <taxon>Alphaproteobacteria</taxon>
        <taxon>Rhodobacterales</taxon>
        <taxon>Roseobacteraceae</taxon>
        <taxon>Sinisalibacter</taxon>
    </lineage>
</organism>
<keyword evidence="1" id="KW-0812">Transmembrane</keyword>
<keyword evidence="3" id="KW-1185">Reference proteome</keyword>
<proteinExistence type="predicted"/>
<sequence length="74" mass="7983">MQNDLFLVVGVIILVFTVPAIVSAFSEGRPPRIAAIMLLISGGLIAIALTQKPGGYSFEDIPQAFVRVIGHYLR</sequence>
<comment type="caution">
    <text evidence="2">The sequence shown here is derived from an EMBL/GenBank/DDBJ whole genome shotgun (WGS) entry which is preliminary data.</text>
</comment>
<gene>
    <name evidence="2" type="ORF">STA1M1_08150</name>
</gene>
<keyword evidence="1" id="KW-1133">Transmembrane helix</keyword>
<dbReference type="EMBL" id="BROH01000001">
    <property type="protein sequence ID" value="GKY86946.1"/>
    <property type="molecule type" value="Genomic_DNA"/>
</dbReference>
<name>A0ABQ5LRN6_9RHOB</name>
<feature type="transmembrane region" description="Helical" evidence="1">
    <location>
        <begin position="6"/>
        <end position="26"/>
    </location>
</feature>
<dbReference type="RefSeq" id="WP_281840887.1">
    <property type="nucleotide sequence ID" value="NZ_BROH01000001.1"/>
</dbReference>
<evidence type="ECO:0000256" key="1">
    <source>
        <dbReference type="SAM" id="Phobius"/>
    </source>
</evidence>
<evidence type="ECO:0000313" key="2">
    <source>
        <dbReference type="EMBL" id="GKY86946.1"/>
    </source>
</evidence>
<dbReference type="Proteomes" id="UP001144205">
    <property type="component" value="Unassembled WGS sequence"/>
</dbReference>
<evidence type="ECO:0008006" key="4">
    <source>
        <dbReference type="Google" id="ProtNLM"/>
    </source>
</evidence>
<keyword evidence="1" id="KW-0472">Membrane</keyword>
<protein>
    <recommendedName>
        <fullName evidence="4">50S ribosomal protein L35</fullName>
    </recommendedName>
</protein>
<accession>A0ABQ5LRN6</accession>
<feature type="transmembrane region" description="Helical" evidence="1">
    <location>
        <begin position="33"/>
        <end position="50"/>
    </location>
</feature>
<reference evidence="2" key="1">
    <citation type="journal article" date="2023" name="Int. J. Syst. Evol. Microbiol.">
        <title>Sinisalibacter aestuarii sp. nov., isolated from estuarine sediment of the Arakawa River.</title>
        <authorList>
            <person name="Arafat S.T."/>
            <person name="Hirano S."/>
            <person name="Sato A."/>
            <person name="Takeuchi K."/>
            <person name="Yasuda T."/>
            <person name="Terahara T."/>
            <person name="Hamada M."/>
            <person name="Kobayashi T."/>
        </authorList>
    </citation>
    <scope>NUCLEOTIDE SEQUENCE</scope>
    <source>
        <strain evidence="2">B-399</strain>
    </source>
</reference>
<evidence type="ECO:0000313" key="3">
    <source>
        <dbReference type="Proteomes" id="UP001144205"/>
    </source>
</evidence>